<protein>
    <submittedName>
        <fullName evidence="3">Uncharacterized protein</fullName>
    </submittedName>
</protein>
<evidence type="ECO:0000313" key="3">
    <source>
        <dbReference type="EMBL" id="QLH84042.1"/>
    </source>
</evidence>
<evidence type="ECO:0000256" key="2">
    <source>
        <dbReference type="SAM" id="Phobius"/>
    </source>
</evidence>
<feature type="region of interest" description="Disordered" evidence="1">
    <location>
        <begin position="1"/>
        <end position="40"/>
    </location>
</feature>
<dbReference type="AlphaFoldDB" id="A0A7D5PDC0"/>
<dbReference type="KEGG" id="hpel:HZS54_21440"/>
<accession>A0A7D5PDC0</accession>
<dbReference type="Pfam" id="PF25927">
    <property type="entry name" value="DUF7972"/>
    <property type="match status" value="1"/>
</dbReference>
<dbReference type="RefSeq" id="WP_179919140.1">
    <property type="nucleotide sequence ID" value="NZ_CP058909.1"/>
</dbReference>
<dbReference type="OrthoDB" id="202254at2157"/>
<evidence type="ECO:0000256" key="1">
    <source>
        <dbReference type="SAM" id="MobiDB-lite"/>
    </source>
</evidence>
<dbReference type="Proteomes" id="UP000509346">
    <property type="component" value="Chromosome"/>
</dbReference>
<feature type="transmembrane region" description="Helical" evidence="2">
    <location>
        <begin position="59"/>
        <end position="80"/>
    </location>
</feature>
<keyword evidence="4" id="KW-1185">Reference proteome</keyword>
<name>A0A7D5PDC0_9EURY</name>
<feature type="compositionally biased region" description="Acidic residues" evidence="1">
    <location>
        <begin position="8"/>
        <end position="29"/>
    </location>
</feature>
<proteinExistence type="predicted"/>
<sequence length="363" mass="39083">MSGATDSTGEDDGSEPDPAESDTDIDASADTEISTADTMRERADESRLKLWLLLKANRLHVTGVLAVAVFVTFVAVGSGVDGFVATLQSGDTKGALFSTMLGAIITGTTLVVTISQLVISQENGPLGDQHRRMSNTMDFRDYVGDMYDEPVPVDPSAFLREHVNAVQRRAKALRDAVAGSDDDALRTEVDEFTDSVTGNADAVRDQLDGATFGTFDVLFAALNFNYAWKIFQVERIGSDHEAAIDDEIEGRLTDLRTTLTMFGPAREHVKTLYFQWALVDLSQYILYVSVPALVVTGSLLSFVGSGPIPGTTLGVENVLWVVGAGFTASLVPFLLLVVYIARIAVVAKRTLAIGPLILRGSQR</sequence>
<keyword evidence="2" id="KW-1133">Transmembrane helix</keyword>
<feature type="transmembrane region" description="Helical" evidence="2">
    <location>
        <begin position="284"/>
        <end position="306"/>
    </location>
</feature>
<feature type="transmembrane region" description="Helical" evidence="2">
    <location>
        <begin position="100"/>
        <end position="119"/>
    </location>
</feature>
<dbReference type="GeneID" id="56085211"/>
<evidence type="ECO:0000313" key="4">
    <source>
        <dbReference type="Proteomes" id="UP000509346"/>
    </source>
</evidence>
<dbReference type="InterPro" id="IPR058278">
    <property type="entry name" value="DUF7972"/>
</dbReference>
<keyword evidence="2" id="KW-0812">Transmembrane</keyword>
<keyword evidence="2" id="KW-0472">Membrane</keyword>
<organism evidence="3 4">
    <name type="scientific">Halosimplex pelagicum</name>
    <dbReference type="NCBI Taxonomy" id="869886"/>
    <lineage>
        <taxon>Archaea</taxon>
        <taxon>Methanobacteriati</taxon>
        <taxon>Methanobacteriota</taxon>
        <taxon>Stenosarchaea group</taxon>
        <taxon>Halobacteria</taxon>
        <taxon>Halobacteriales</taxon>
        <taxon>Haloarculaceae</taxon>
        <taxon>Halosimplex</taxon>
    </lineage>
</organism>
<dbReference type="EMBL" id="CP058909">
    <property type="protein sequence ID" value="QLH84042.1"/>
    <property type="molecule type" value="Genomic_DNA"/>
</dbReference>
<reference evidence="3 4" key="1">
    <citation type="submission" date="2020-07" db="EMBL/GenBank/DDBJ databases">
        <title>Halosimplex litoreum sp. nov. and Halosimplex rubrum sp. nov., isolated from different salt environments.</title>
        <authorList>
            <person name="Cui H."/>
        </authorList>
    </citation>
    <scope>NUCLEOTIDE SEQUENCE [LARGE SCALE GENOMIC DNA]</scope>
    <source>
        <strain evidence="3 4">R2</strain>
    </source>
</reference>
<feature type="transmembrane region" description="Helical" evidence="2">
    <location>
        <begin position="318"/>
        <end position="341"/>
    </location>
</feature>
<gene>
    <name evidence="3" type="ORF">HZS54_21440</name>
</gene>